<evidence type="ECO:0000259" key="5">
    <source>
        <dbReference type="PROSITE" id="PS50931"/>
    </source>
</evidence>
<feature type="domain" description="HTH lysR-type" evidence="5">
    <location>
        <begin position="1"/>
        <end position="58"/>
    </location>
</feature>
<dbReference type="SUPFAM" id="SSF53850">
    <property type="entry name" value="Periplasmic binding protein-like II"/>
    <property type="match status" value="1"/>
</dbReference>
<dbReference type="PANTHER" id="PTHR30419:SF8">
    <property type="entry name" value="NITROGEN ASSIMILATION TRANSCRIPTIONAL ACTIVATOR-RELATED"/>
    <property type="match status" value="1"/>
</dbReference>
<sequence length="294" mass="33139">MEIRLLRYFVAVASQQTISAAAQQLHLSQPTLSRQLSDLENELDTTLFIRGNRKISLTADGQYLLKKAQEIIQLTDKTTANFKQKDETLSGEIYIGAGETKGIQVVAQALKKLLQNYPAIQFHLYSGNADDIMNKLDSGLLDFGIVIEPADKQKYDYMHLPESDTWGVLMHKDSPLASKEEIRSEHLDDKALIISRQTTVDSELSGWLGQEITNLNIVGTYNLLYNAAQMAKEKLGYVLCLDRLIDASIDNSLVFKPLTPKLEAGLNIIWKKNQFFSTAAQEFLQELRKTIENE</sequence>
<dbReference type="InterPro" id="IPR036390">
    <property type="entry name" value="WH_DNA-bd_sf"/>
</dbReference>
<proteinExistence type="inferred from homology"/>
<name>A0AAN1SH20_TETHN</name>
<evidence type="ECO:0000256" key="2">
    <source>
        <dbReference type="ARBA" id="ARBA00023015"/>
    </source>
</evidence>
<dbReference type="GO" id="GO:0005829">
    <property type="term" value="C:cytosol"/>
    <property type="evidence" value="ECO:0007669"/>
    <property type="project" value="TreeGrafter"/>
</dbReference>
<evidence type="ECO:0000313" key="6">
    <source>
        <dbReference type="EMBL" id="BAK94334.1"/>
    </source>
</evidence>
<evidence type="ECO:0000256" key="1">
    <source>
        <dbReference type="ARBA" id="ARBA00009437"/>
    </source>
</evidence>
<dbReference type="Pfam" id="PF00126">
    <property type="entry name" value="HTH_1"/>
    <property type="match status" value="1"/>
</dbReference>
<keyword evidence="4" id="KW-0804">Transcription</keyword>
<dbReference type="InterPro" id="IPR000847">
    <property type="entry name" value="LysR_HTH_N"/>
</dbReference>
<dbReference type="InterPro" id="IPR005119">
    <property type="entry name" value="LysR_subst-bd"/>
</dbReference>
<dbReference type="KEGG" id="thl:TEH_10070"/>
<dbReference type="FunFam" id="1.10.10.10:FF:000001">
    <property type="entry name" value="LysR family transcriptional regulator"/>
    <property type="match status" value="1"/>
</dbReference>
<dbReference type="PRINTS" id="PR00039">
    <property type="entry name" value="HTHLYSR"/>
</dbReference>
<protein>
    <submittedName>
        <fullName evidence="6">LysR family transcriptional regulator</fullName>
    </submittedName>
</protein>
<dbReference type="EMBL" id="AP012046">
    <property type="protein sequence ID" value="BAK94334.1"/>
    <property type="molecule type" value="Genomic_DNA"/>
</dbReference>
<evidence type="ECO:0000256" key="4">
    <source>
        <dbReference type="ARBA" id="ARBA00023163"/>
    </source>
</evidence>
<keyword evidence="2" id="KW-0805">Transcription regulation</keyword>
<dbReference type="SUPFAM" id="SSF46785">
    <property type="entry name" value="Winged helix' DNA-binding domain"/>
    <property type="match status" value="1"/>
</dbReference>
<dbReference type="AlphaFoldDB" id="A0AAN1SH20"/>
<dbReference type="InterPro" id="IPR050950">
    <property type="entry name" value="HTH-type_LysR_regulators"/>
</dbReference>
<dbReference type="Gene3D" id="3.40.190.290">
    <property type="match status" value="1"/>
</dbReference>
<evidence type="ECO:0000256" key="3">
    <source>
        <dbReference type="ARBA" id="ARBA00023125"/>
    </source>
</evidence>
<dbReference type="Gene3D" id="1.10.10.10">
    <property type="entry name" value="Winged helix-like DNA-binding domain superfamily/Winged helix DNA-binding domain"/>
    <property type="match status" value="1"/>
</dbReference>
<reference evidence="6 7" key="1">
    <citation type="submission" date="2011-01" db="EMBL/GenBank/DDBJ databases">
        <title>Whole genome sequence of Tetragenococcus halophilus NBRC 12172.</title>
        <authorList>
            <person name="Nakazawa H."/>
            <person name="Omata S."/>
            <person name="Koga C."/>
            <person name="Watanabe Y."/>
            <person name="Katano Y."/>
            <person name="Ito N."/>
            <person name="Tsukatani N."/>
            <person name="Ankai A."/>
            <person name="Oguchi A."/>
            <person name="Fukui S."/>
            <person name="Yashiro I."/>
            <person name="Kamata S."/>
            <person name="Hashimoto Y."/>
            <person name="Yamazaki J."/>
            <person name="Taguchi H."/>
            <person name="Tanaka A."/>
            <person name="Koyama T."/>
            <person name="Ichige A."/>
            <person name="Hanya Y."/>
            <person name="Tanikawa S."/>
            <person name="Yamazaki S."/>
            <person name="Fujita N."/>
        </authorList>
    </citation>
    <scope>NUCLEOTIDE SEQUENCE [LARGE SCALE GENOMIC DNA]</scope>
    <source>
        <strain evidence="7">DSM 20338 / JCM 20259 / NCIMB 9735 / NBRC 12172</strain>
    </source>
</reference>
<dbReference type="GO" id="GO:0003700">
    <property type="term" value="F:DNA-binding transcription factor activity"/>
    <property type="evidence" value="ECO:0007669"/>
    <property type="project" value="InterPro"/>
</dbReference>
<dbReference type="PANTHER" id="PTHR30419">
    <property type="entry name" value="HTH-TYPE TRANSCRIPTIONAL REGULATOR YBHD"/>
    <property type="match status" value="1"/>
</dbReference>
<organism evidence="6 7">
    <name type="scientific">Tetragenococcus halophilus (strain DSM 20338 / JCM 20259 / NCIMB 9735 / NBRC 12172)</name>
    <name type="common">Pediococcus halophilus</name>
    <dbReference type="NCBI Taxonomy" id="945021"/>
    <lineage>
        <taxon>Bacteria</taxon>
        <taxon>Bacillati</taxon>
        <taxon>Bacillota</taxon>
        <taxon>Bacilli</taxon>
        <taxon>Lactobacillales</taxon>
        <taxon>Enterococcaceae</taxon>
        <taxon>Tetragenococcus</taxon>
    </lineage>
</organism>
<comment type="similarity">
    <text evidence="1">Belongs to the LysR transcriptional regulatory family.</text>
</comment>
<dbReference type="Pfam" id="PF03466">
    <property type="entry name" value="LysR_substrate"/>
    <property type="match status" value="1"/>
</dbReference>
<dbReference type="Proteomes" id="UP000002663">
    <property type="component" value="Chromosome"/>
</dbReference>
<keyword evidence="3" id="KW-0238">DNA-binding</keyword>
<dbReference type="InterPro" id="IPR036388">
    <property type="entry name" value="WH-like_DNA-bd_sf"/>
</dbReference>
<evidence type="ECO:0000313" key="7">
    <source>
        <dbReference type="Proteomes" id="UP000002663"/>
    </source>
</evidence>
<dbReference type="CDD" id="cd05466">
    <property type="entry name" value="PBP2_LTTR_substrate"/>
    <property type="match status" value="1"/>
</dbReference>
<gene>
    <name evidence="6" type="ordered locus">TEH_10070</name>
</gene>
<dbReference type="GO" id="GO:0003677">
    <property type="term" value="F:DNA binding"/>
    <property type="evidence" value="ECO:0007669"/>
    <property type="project" value="UniProtKB-KW"/>
</dbReference>
<dbReference type="RefSeq" id="WP_014124394.1">
    <property type="nucleotide sequence ID" value="NC_016052.1"/>
</dbReference>
<accession>A0AAN1SH20</accession>
<dbReference type="PROSITE" id="PS50931">
    <property type="entry name" value="HTH_LYSR"/>
    <property type="match status" value="1"/>
</dbReference>